<feature type="chain" id="PRO_5037548398" evidence="1">
    <location>
        <begin position="27"/>
        <end position="158"/>
    </location>
</feature>
<reference evidence="4" key="1">
    <citation type="submission" date="2022-11" db="UniProtKB">
        <authorList>
            <consortium name="WormBaseParasite"/>
        </authorList>
    </citation>
    <scope>IDENTIFICATION</scope>
</reference>
<dbReference type="PANTHER" id="PTHR34493:SF5">
    <property type="entry name" value="WSC DOMAIN-CONTAINING PROTEIN"/>
    <property type="match status" value="1"/>
</dbReference>
<dbReference type="PANTHER" id="PTHR34493">
    <property type="entry name" value="PROTEIN CBG13422-RELATED"/>
    <property type="match status" value="1"/>
</dbReference>
<name>A0A915AUT1_PARUN</name>
<dbReference type="Pfam" id="PF25096">
    <property type="entry name" value="DUF7808"/>
    <property type="match status" value="1"/>
</dbReference>
<dbReference type="InterPro" id="IPR056710">
    <property type="entry name" value="DUF7808"/>
</dbReference>
<evidence type="ECO:0000313" key="3">
    <source>
        <dbReference type="Proteomes" id="UP000887569"/>
    </source>
</evidence>
<dbReference type="WBParaSite" id="PgR016_g055_t01">
    <property type="protein sequence ID" value="PgR016_g055_t01"/>
    <property type="gene ID" value="PgR016_g055"/>
</dbReference>
<protein>
    <submittedName>
        <fullName evidence="4">Secreted protein</fullName>
    </submittedName>
</protein>
<feature type="domain" description="DUF7808" evidence="2">
    <location>
        <begin position="30"/>
        <end position="146"/>
    </location>
</feature>
<organism evidence="3 4">
    <name type="scientific">Parascaris univalens</name>
    <name type="common">Nematode worm</name>
    <dbReference type="NCBI Taxonomy" id="6257"/>
    <lineage>
        <taxon>Eukaryota</taxon>
        <taxon>Metazoa</taxon>
        <taxon>Ecdysozoa</taxon>
        <taxon>Nematoda</taxon>
        <taxon>Chromadorea</taxon>
        <taxon>Rhabditida</taxon>
        <taxon>Spirurina</taxon>
        <taxon>Ascaridomorpha</taxon>
        <taxon>Ascaridoidea</taxon>
        <taxon>Ascarididae</taxon>
        <taxon>Parascaris</taxon>
    </lineage>
</organism>
<evidence type="ECO:0000256" key="1">
    <source>
        <dbReference type="SAM" id="SignalP"/>
    </source>
</evidence>
<dbReference type="Proteomes" id="UP000887569">
    <property type="component" value="Unplaced"/>
</dbReference>
<proteinExistence type="predicted"/>
<dbReference type="AlphaFoldDB" id="A0A915AUT1"/>
<feature type="signal peptide" evidence="1">
    <location>
        <begin position="1"/>
        <end position="26"/>
    </location>
</feature>
<evidence type="ECO:0000313" key="4">
    <source>
        <dbReference type="WBParaSite" id="PgR016_g055_t01"/>
    </source>
</evidence>
<sequence length="158" mass="18397">LRQISSTSLQMLLIFGVLTLVSTCFAEFHHNQFRQYTCFATVPGEPADCTLRFKEGDNERTTINDSGCFTEKDNERDQLLTYCPLQCPDAESAYVLLKRPSNNNKCVTFFSYNVVRRRNDWFLWRSGKCLSEEIQFDIGCTFPFKQIKPNPKFVKKDH</sequence>
<keyword evidence="1" id="KW-0732">Signal</keyword>
<evidence type="ECO:0000259" key="2">
    <source>
        <dbReference type="Pfam" id="PF25096"/>
    </source>
</evidence>
<accession>A0A915AUT1</accession>
<keyword evidence="3" id="KW-1185">Reference proteome</keyword>